<keyword evidence="4 6" id="KW-0807">Transducer</keyword>
<evidence type="ECO:0000259" key="9">
    <source>
        <dbReference type="PROSITE" id="PS50111"/>
    </source>
</evidence>
<feature type="transmembrane region" description="Helical" evidence="8">
    <location>
        <begin position="12"/>
        <end position="33"/>
    </location>
</feature>
<evidence type="ECO:0000256" key="3">
    <source>
        <dbReference type="ARBA" id="ARBA00023136"/>
    </source>
</evidence>
<dbReference type="Gene3D" id="1.10.287.950">
    <property type="entry name" value="Methyl-accepting chemotaxis protein"/>
    <property type="match status" value="1"/>
</dbReference>
<keyword evidence="8" id="KW-0812">Transmembrane</keyword>
<dbReference type="SUPFAM" id="SSF58104">
    <property type="entry name" value="Methyl-accepting chemotaxis protein (MCP) signaling domain"/>
    <property type="match status" value="1"/>
</dbReference>
<dbReference type="STRING" id="33936.AZI98_01915"/>
<evidence type="ECO:0000259" key="10">
    <source>
        <dbReference type="PROSITE" id="PS50885"/>
    </source>
</evidence>
<keyword evidence="8" id="KW-1133">Transmembrane helix</keyword>
<evidence type="ECO:0000313" key="12">
    <source>
        <dbReference type="Proteomes" id="UP000076476"/>
    </source>
</evidence>
<evidence type="ECO:0000256" key="2">
    <source>
        <dbReference type="ARBA" id="ARBA00022475"/>
    </source>
</evidence>
<organism evidence="11 12">
    <name type="scientific">Aeribacillus pallidus</name>
    <dbReference type="NCBI Taxonomy" id="33936"/>
    <lineage>
        <taxon>Bacteria</taxon>
        <taxon>Bacillati</taxon>
        <taxon>Bacillota</taxon>
        <taxon>Bacilli</taxon>
        <taxon>Bacillales</taxon>
        <taxon>Bacillaceae</taxon>
        <taxon>Aeribacillus</taxon>
    </lineage>
</organism>
<dbReference type="Pfam" id="PF00015">
    <property type="entry name" value="MCPsignal"/>
    <property type="match status" value="1"/>
</dbReference>
<feature type="domain" description="HAMP" evidence="10">
    <location>
        <begin position="214"/>
        <end position="271"/>
    </location>
</feature>
<evidence type="ECO:0000256" key="5">
    <source>
        <dbReference type="ARBA" id="ARBA00029447"/>
    </source>
</evidence>
<accession>A0A165Z1X9</accession>
<dbReference type="AlphaFoldDB" id="A0A165Z1X9"/>
<reference evidence="11 12" key="1">
    <citation type="submission" date="2016-04" db="EMBL/GenBank/DDBJ databases">
        <title>Draft genome sequence of Aeribacillus pallidus 8m3 from petroleum reservoir.</title>
        <authorList>
            <person name="Poltaraus A.B."/>
            <person name="Nazina T.N."/>
            <person name="Tourova T.P."/>
            <person name="Malakho S.M."/>
            <person name="Korshunova A.V."/>
            <person name="Sokolova D.S."/>
        </authorList>
    </citation>
    <scope>NUCLEOTIDE SEQUENCE [LARGE SCALE GENOMIC DNA]</scope>
    <source>
        <strain evidence="11 12">8m3</strain>
    </source>
</reference>
<dbReference type="GO" id="GO:0004888">
    <property type="term" value="F:transmembrane signaling receptor activity"/>
    <property type="evidence" value="ECO:0007669"/>
    <property type="project" value="InterPro"/>
</dbReference>
<sequence>MKKISISRKFSIAISIGLLLFTLATIALIFTIINHSTGKSVSRFAVQISENIASHMNLEDYETFLEDRTQSDLYWQLRNELNDFREKIGALYVYTVELNEEGDIVLMIDGQPEGSDVASEIGEIMESVDISPILKGEYVSTGIVDDPEYGRYVSAYAPLKNKEGKILGAIGVDLAVEQVDGITKEVIFDVLPIVVASSIVIFFLFNSAVLIYVRRTIRPLTYLEKAAKQLEEGNIIEAEQTLQTDIKSWDEIGSLYRTFKQMIVMIKQIIRDISLNAEQLSSSSEQLSGSTDESVRASEEVANAIETVAVSASKEIASIEAAADKLNEISEHTYQIVSIAEETKKVTDETYRDIIDGGKIVNNTVEQINLIKNSVAQSNLSLQALHNKAKKIGDIVSVIRTITEQTNLLALNASIEAARAGEYGKGFAVVAEEVRKLAEESEKSAKQIEQLIYQTQKESEETVSSMEKVNENVERGISITKATEKKFNLINEKIEVIVSKIEQISYEAAKVLKKLQAVSESAKVLTKTANENANASKVVSNSTEEQLAIIEEISAASSSLAEMSESLLKIVRKFRI</sequence>
<dbReference type="EMBL" id="LWBR01000006">
    <property type="protein sequence ID" value="KZN97730.1"/>
    <property type="molecule type" value="Genomic_DNA"/>
</dbReference>
<dbReference type="InterPro" id="IPR004089">
    <property type="entry name" value="MCPsignal_dom"/>
</dbReference>
<dbReference type="SMART" id="SM00304">
    <property type="entry name" value="HAMP"/>
    <property type="match status" value="1"/>
</dbReference>
<keyword evidence="12" id="KW-1185">Reference proteome</keyword>
<keyword evidence="7" id="KW-0175">Coiled coil</keyword>
<evidence type="ECO:0000256" key="1">
    <source>
        <dbReference type="ARBA" id="ARBA00004236"/>
    </source>
</evidence>
<dbReference type="PANTHER" id="PTHR32089:SF112">
    <property type="entry name" value="LYSOZYME-LIKE PROTEIN-RELATED"/>
    <property type="match status" value="1"/>
</dbReference>
<dbReference type="Proteomes" id="UP000076476">
    <property type="component" value="Unassembled WGS sequence"/>
</dbReference>
<dbReference type="SMART" id="SM00283">
    <property type="entry name" value="MA"/>
    <property type="match status" value="1"/>
</dbReference>
<dbReference type="InterPro" id="IPR029151">
    <property type="entry name" value="Sensor-like_sf"/>
</dbReference>
<gene>
    <name evidence="11" type="ORF">AZI98_01915</name>
</gene>
<comment type="similarity">
    <text evidence="5">Belongs to the methyl-accepting chemotaxis (MCP) protein family.</text>
</comment>
<dbReference type="CDD" id="cd11386">
    <property type="entry name" value="MCP_signal"/>
    <property type="match status" value="1"/>
</dbReference>
<name>A0A165Z1X9_9BACI</name>
<dbReference type="GO" id="GO:0005886">
    <property type="term" value="C:plasma membrane"/>
    <property type="evidence" value="ECO:0007669"/>
    <property type="project" value="UniProtKB-SubCell"/>
</dbReference>
<dbReference type="PANTHER" id="PTHR32089">
    <property type="entry name" value="METHYL-ACCEPTING CHEMOTAXIS PROTEIN MCPB"/>
    <property type="match status" value="1"/>
</dbReference>
<dbReference type="InterPro" id="IPR004090">
    <property type="entry name" value="Chemotax_Me-accpt_rcpt"/>
</dbReference>
<dbReference type="PRINTS" id="PR00260">
    <property type="entry name" value="CHEMTRNSDUCR"/>
</dbReference>
<dbReference type="Pfam" id="PF00672">
    <property type="entry name" value="HAMP"/>
    <property type="match status" value="1"/>
</dbReference>
<evidence type="ECO:0000256" key="7">
    <source>
        <dbReference type="SAM" id="Coils"/>
    </source>
</evidence>
<feature type="transmembrane region" description="Helical" evidence="8">
    <location>
        <begin position="190"/>
        <end position="213"/>
    </location>
</feature>
<protein>
    <recommendedName>
        <fullName evidence="13">Methyl-accepting chemotaxis protein</fullName>
    </recommendedName>
</protein>
<keyword evidence="3 8" id="KW-0472">Membrane</keyword>
<dbReference type="GO" id="GO:0007165">
    <property type="term" value="P:signal transduction"/>
    <property type="evidence" value="ECO:0007669"/>
    <property type="project" value="UniProtKB-KW"/>
</dbReference>
<evidence type="ECO:0000256" key="8">
    <source>
        <dbReference type="SAM" id="Phobius"/>
    </source>
</evidence>
<comment type="caution">
    <text evidence="11">The sequence shown here is derived from an EMBL/GenBank/DDBJ whole genome shotgun (WGS) entry which is preliminary data.</text>
</comment>
<feature type="domain" description="Methyl-accepting transducer" evidence="9">
    <location>
        <begin position="290"/>
        <end position="561"/>
    </location>
</feature>
<evidence type="ECO:0008006" key="13">
    <source>
        <dbReference type="Google" id="ProtNLM"/>
    </source>
</evidence>
<dbReference type="GO" id="GO:0006935">
    <property type="term" value="P:chemotaxis"/>
    <property type="evidence" value="ECO:0007669"/>
    <property type="project" value="InterPro"/>
</dbReference>
<feature type="coiled-coil region" evidence="7">
    <location>
        <begin position="431"/>
        <end position="458"/>
    </location>
</feature>
<comment type="subcellular location">
    <subcellularLocation>
        <location evidence="1">Cell membrane</location>
    </subcellularLocation>
</comment>
<dbReference type="RefSeq" id="WP_063386598.1">
    <property type="nucleotide sequence ID" value="NZ_LWBR01000006.1"/>
</dbReference>
<dbReference type="CDD" id="cd06225">
    <property type="entry name" value="HAMP"/>
    <property type="match status" value="1"/>
</dbReference>
<dbReference type="OrthoDB" id="369835at2"/>
<keyword evidence="2" id="KW-1003">Cell membrane</keyword>
<evidence type="ECO:0000256" key="6">
    <source>
        <dbReference type="PROSITE-ProRule" id="PRU00284"/>
    </source>
</evidence>
<dbReference type="Gene3D" id="6.10.340.10">
    <property type="match status" value="1"/>
</dbReference>
<evidence type="ECO:0000256" key="4">
    <source>
        <dbReference type="ARBA" id="ARBA00023224"/>
    </source>
</evidence>
<dbReference type="SUPFAM" id="SSF103190">
    <property type="entry name" value="Sensory domain-like"/>
    <property type="match status" value="1"/>
</dbReference>
<evidence type="ECO:0000313" key="11">
    <source>
        <dbReference type="EMBL" id="KZN97730.1"/>
    </source>
</evidence>
<dbReference type="InterPro" id="IPR003660">
    <property type="entry name" value="HAMP_dom"/>
</dbReference>
<dbReference type="PROSITE" id="PS50885">
    <property type="entry name" value="HAMP"/>
    <property type="match status" value="1"/>
</dbReference>
<proteinExistence type="inferred from homology"/>
<dbReference type="PROSITE" id="PS50111">
    <property type="entry name" value="CHEMOTAXIS_TRANSDUC_2"/>
    <property type="match status" value="1"/>
</dbReference>